<dbReference type="EMBL" id="CM001218">
    <property type="protein sequence ID" value="AES65016.1"/>
    <property type="molecule type" value="Genomic_DNA"/>
</dbReference>
<name>G7IFZ4_MEDTR</name>
<organism evidence="2 4">
    <name type="scientific">Medicago truncatula</name>
    <name type="common">Barrel medic</name>
    <name type="synonym">Medicago tribuloides</name>
    <dbReference type="NCBI Taxonomy" id="3880"/>
    <lineage>
        <taxon>Eukaryota</taxon>
        <taxon>Viridiplantae</taxon>
        <taxon>Streptophyta</taxon>
        <taxon>Embryophyta</taxon>
        <taxon>Tracheophyta</taxon>
        <taxon>Spermatophyta</taxon>
        <taxon>Magnoliopsida</taxon>
        <taxon>eudicotyledons</taxon>
        <taxon>Gunneridae</taxon>
        <taxon>Pentapetalae</taxon>
        <taxon>rosids</taxon>
        <taxon>fabids</taxon>
        <taxon>Fabales</taxon>
        <taxon>Fabaceae</taxon>
        <taxon>Papilionoideae</taxon>
        <taxon>50 kb inversion clade</taxon>
        <taxon>NPAAA clade</taxon>
        <taxon>Hologalegina</taxon>
        <taxon>IRL clade</taxon>
        <taxon>Trifolieae</taxon>
        <taxon>Medicago</taxon>
    </lineage>
</organism>
<reference evidence="2 4" key="1">
    <citation type="journal article" date="2011" name="Nature">
        <title>The Medicago genome provides insight into the evolution of rhizobial symbioses.</title>
        <authorList>
            <person name="Young N.D."/>
            <person name="Debelle F."/>
            <person name="Oldroyd G.E."/>
            <person name="Geurts R."/>
            <person name="Cannon S.B."/>
            <person name="Udvardi M.K."/>
            <person name="Benedito V.A."/>
            <person name="Mayer K.F."/>
            <person name="Gouzy J."/>
            <person name="Schoof H."/>
            <person name="Van de Peer Y."/>
            <person name="Proost S."/>
            <person name="Cook D.R."/>
            <person name="Meyers B.C."/>
            <person name="Spannagl M."/>
            <person name="Cheung F."/>
            <person name="De Mita S."/>
            <person name="Krishnakumar V."/>
            <person name="Gundlach H."/>
            <person name="Zhou S."/>
            <person name="Mudge J."/>
            <person name="Bharti A.K."/>
            <person name="Murray J.D."/>
            <person name="Naoumkina M.A."/>
            <person name="Rosen B."/>
            <person name="Silverstein K.A."/>
            <person name="Tang H."/>
            <person name="Rombauts S."/>
            <person name="Zhao P.X."/>
            <person name="Zhou P."/>
            <person name="Barbe V."/>
            <person name="Bardou P."/>
            <person name="Bechner M."/>
            <person name="Bellec A."/>
            <person name="Berger A."/>
            <person name="Berges H."/>
            <person name="Bidwell S."/>
            <person name="Bisseling T."/>
            <person name="Choisne N."/>
            <person name="Couloux A."/>
            <person name="Denny R."/>
            <person name="Deshpande S."/>
            <person name="Dai X."/>
            <person name="Doyle J.J."/>
            <person name="Dudez A.M."/>
            <person name="Farmer A.D."/>
            <person name="Fouteau S."/>
            <person name="Franken C."/>
            <person name="Gibelin C."/>
            <person name="Gish J."/>
            <person name="Goldstein S."/>
            <person name="Gonzalez A.J."/>
            <person name="Green P.J."/>
            <person name="Hallab A."/>
            <person name="Hartog M."/>
            <person name="Hua A."/>
            <person name="Humphray S.J."/>
            <person name="Jeong D.H."/>
            <person name="Jing Y."/>
            <person name="Jocker A."/>
            <person name="Kenton S.M."/>
            <person name="Kim D.J."/>
            <person name="Klee K."/>
            <person name="Lai H."/>
            <person name="Lang C."/>
            <person name="Lin S."/>
            <person name="Macmil S.L."/>
            <person name="Magdelenat G."/>
            <person name="Matthews L."/>
            <person name="McCorrison J."/>
            <person name="Monaghan E.L."/>
            <person name="Mun J.H."/>
            <person name="Najar F.Z."/>
            <person name="Nicholson C."/>
            <person name="Noirot C."/>
            <person name="O'Bleness M."/>
            <person name="Paule C.R."/>
            <person name="Poulain J."/>
            <person name="Prion F."/>
            <person name="Qin B."/>
            <person name="Qu C."/>
            <person name="Retzel E.F."/>
            <person name="Riddle C."/>
            <person name="Sallet E."/>
            <person name="Samain S."/>
            <person name="Samson N."/>
            <person name="Sanders I."/>
            <person name="Saurat O."/>
            <person name="Scarpelli C."/>
            <person name="Schiex T."/>
            <person name="Segurens B."/>
            <person name="Severin A.J."/>
            <person name="Sherrier D.J."/>
            <person name="Shi R."/>
            <person name="Sims S."/>
            <person name="Singer S.R."/>
            <person name="Sinharoy S."/>
            <person name="Sterck L."/>
            <person name="Viollet A."/>
            <person name="Wang B.B."/>
            <person name="Wang K."/>
            <person name="Wang M."/>
            <person name="Wang X."/>
            <person name="Warfsmann J."/>
            <person name="Weissenbach J."/>
            <person name="White D.D."/>
            <person name="White J.D."/>
            <person name="Wiley G.B."/>
            <person name="Wincker P."/>
            <person name="Xing Y."/>
            <person name="Yang L."/>
            <person name="Yao Z."/>
            <person name="Ying F."/>
            <person name="Zhai J."/>
            <person name="Zhou L."/>
            <person name="Zuber A."/>
            <person name="Denarie J."/>
            <person name="Dixon R.A."/>
            <person name="May G.D."/>
            <person name="Schwartz D.C."/>
            <person name="Rogers J."/>
            <person name="Quetier F."/>
            <person name="Town C.D."/>
            <person name="Roe B.A."/>
        </authorList>
    </citation>
    <scope>NUCLEOTIDE SEQUENCE [LARGE SCALE GENOMIC DNA]</scope>
    <source>
        <strain evidence="2">A17</strain>
        <strain evidence="3 4">cv. Jemalong A17</strain>
    </source>
</reference>
<proteinExistence type="predicted"/>
<reference evidence="3" key="3">
    <citation type="submission" date="2015-04" db="UniProtKB">
        <authorList>
            <consortium name="EnsemblPlants"/>
        </authorList>
    </citation>
    <scope>IDENTIFICATION</scope>
    <source>
        <strain evidence="3">cv. Jemalong A17</strain>
    </source>
</reference>
<reference evidence="2 4" key="2">
    <citation type="journal article" date="2014" name="BMC Genomics">
        <title>An improved genome release (version Mt4.0) for the model legume Medicago truncatula.</title>
        <authorList>
            <person name="Tang H."/>
            <person name="Krishnakumar V."/>
            <person name="Bidwell S."/>
            <person name="Rosen B."/>
            <person name="Chan A."/>
            <person name="Zhou S."/>
            <person name="Gentzbittel L."/>
            <person name="Childs K.L."/>
            <person name="Yandell M."/>
            <person name="Gundlach H."/>
            <person name="Mayer K.F."/>
            <person name="Schwartz D.C."/>
            <person name="Town C.D."/>
        </authorList>
    </citation>
    <scope>GENOME REANNOTATION</scope>
    <source>
        <strain evidence="3 4">cv. Jemalong A17</strain>
    </source>
</reference>
<evidence type="ECO:0000313" key="4">
    <source>
        <dbReference type="Proteomes" id="UP000002051"/>
    </source>
</evidence>
<dbReference type="PaxDb" id="3880-AES65016"/>
<dbReference type="EnsemblPlants" id="AES65016">
    <property type="protein sequence ID" value="AES65016"/>
    <property type="gene ID" value="MTR_2g034360"/>
</dbReference>
<protein>
    <submittedName>
        <fullName evidence="2 3">Uncharacterized protein</fullName>
    </submittedName>
</protein>
<feature type="region of interest" description="Disordered" evidence="1">
    <location>
        <begin position="33"/>
        <end position="77"/>
    </location>
</feature>
<feature type="compositionally biased region" description="Polar residues" evidence="1">
    <location>
        <begin position="47"/>
        <end position="57"/>
    </location>
</feature>
<evidence type="ECO:0000313" key="2">
    <source>
        <dbReference type="EMBL" id="AES65016.1"/>
    </source>
</evidence>
<sequence>MSNRLLQSLRKLLETEEGADDFSTPIMALQTHSTTMVPHRKHYGGRTINNRGSTFNGHGNGSIIDGDFNASTTNYNH</sequence>
<dbReference type="Proteomes" id="UP000002051">
    <property type="component" value="Chromosome 2"/>
</dbReference>
<keyword evidence="4" id="KW-1185">Reference proteome</keyword>
<evidence type="ECO:0000256" key="1">
    <source>
        <dbReference type="SAM" id="MobiDB-lite"/>
    </source>
</evidence>
<evidence type="ECO:0000313" key="3">
    <source>
        <dbReference type="EnsemblPlants" id="AES65016"/>
    </source>
</evidence>
<accession>G7IFZ4</accession>
<gene>
    <name evidence="2" type="ordered locus">MTR_2g034360</name>
</gene>
<dbReference type="HOGENOM" id="CLU_2641801_0_0_1"/>
<dbReference type="AlphaFoldDB" id="G7IFZ4"/>